<protein>
    <submittedName>
        <fullName evidence="3">Uncharacterized protein</fullName>
    </submittedName>
</protein>
<feature type="compositionally biased region" description="Polar residues" evidence="1">
    <location>
        <begin position="42"/>
        <end position="57"/>
    </location>
</feature>
<feature type="transmembrane region" description="Helical" evidence="2">
    <location>
        <begin position="98"/>
        <end position="119"/>
    </location>
</feature>
<keyword evidence="2" id="KW-0812">Transmembrane</keyword>
<gene>
    <name evidence="3" type="ORF">BDA99DRAFT_491701</name>
</gene>
<dbReference type="Proteomes" id="UP001209540">
    <property type="component" value="Unassembled WGS sequence"/>
</dbReference>
<evidence type="ECO:0000313" key="3">
    <source>
        <dbReference type="EMBL" id="KAI9278273.1"/>
    </source>
</evidence>
<name>A0AAD5KBJ6_9FUNG</name>
<keyword evidence="2" id="KW-0472">Membrane</keyword>
<evidence type="ECO:0000313" key="4">
    <source>
        <dbReference type="Proteomes" id="UP001209540"/>
    </source>
</evidence>
<sequence>MSVNPGDSLPGTSANSSYGGAYDSVAGSMHYSVGRSTVATAGSIQQQSEGIPGSSATQQEGGVTGGDGQGAEAEVGNGEESAEYRARRKAFDQETTKWCIIIGVGLTVFVAILICILNVTNVISIFGTGSDDKGASTMEHTSPDHSYPEYNGTKSDASPSPNLATKPDENQTGNRSTILHKKPSSSSSKHKGDPVKSNGNSSKKHGDDRHKKGSSNHKGDHKKHSSNSKDDHKKHSSNGKGDHKKHSSNHDKRQYNGKARDIPESMISSSPKDDDGWQPRGSSYLML</sequence>
<comment type="caution">
    <text evidence="3">The sequence shown here is derived from an EMBL/GenBank/DDBJ whole genome shotgun (WGS) entry which is preliminary data.</text>
</comment>
<feature type="region of interest" description="Disordered" evidence="1">
    <location>
        <begin position="130"/>
        <end position="287"/>
    </location>
</feature>
<feature type="compositionally biased region" description="Basic residues" evidence="1">
    <location>
        <begin position="211"/>
        <end position="226"/>
    </location>
</feature>
<evidence type="ECO:0000256" key="1">
    <source>
        <dbReference type="SAM" id="MobiDB-lite"/>
    </source>
</evidence>
<reference evidence="3" key="1">
    <citation type="journal article" date="2022" name="IScience">
        <title>Evolution of zygomycete secretomes and the origins of terrestrial fungal ecologies.</title>
        <authorList>
            <person name="Chang Y."/>
            <person name="Wang Y."/>
            <person name="Mondo S."/>
            <person name="Ahrendt S."/>
            <person name="Andreopoulos W."/>
            <person name="Barry K."/>
            <person name="Beard J."/>
            <person name="Benny G.L."/>
            <person name="Blankenship S."/>
            <person name="Bonito G."/>
            <person name="Cuomo C."/>
            <person name="Desiro A."/>
            <person name="Gervers K.A."/>
            <person name="Hundley H."/>
            <person name="Kuo A."/>
            <person name="LaButti K."/>
            <person name="Lang B.F."/>
            <person name="Lipzen A."/>
            <person name="O'Donnell K."/>
            <person name="Pangilinan J."/>
            <person name="Reynolds N."/>
            <person name="Sandor L."/>
            <person name="Smith M.E."/>
            <person name="Tsang A."/>
            <person name="Grigoriev I.V."/>
            <person name="Stajich J.E."/>
            <person name="Spatafora J.W."/>
        </authorList>
    </citation>
    <scope>NUCLEOTIDE SEQUENCE</scope>
    <source>
        <strain evidence="3">RSA 2281</strain>
    </source>
</reference>
<accession>A0AAD5KBJ6</accession>
<reference evidence="3" key="2">
    <citation type="submission" date="2023-02" db="EMBL/GenBank/DDBJ databases">
        <authorList>
            <consortium name="DOE Joint Genome Institute"/>
            <person name="Mondo S.J."/>
            <person name="Chang Y."/>
            <person name="Wang Y."/>
            <person name="Ahrendt S."/>
            <person name="Andreopoulos W."/>
            <person name="Barry K."/>
            <person name="Beard J."/>
            <person name="Benny G.L."/>
            <person name="Blankenship S."/>
            <person name="Bonito G."/>
            <person name="Cuomo C."/>
            <person name="Desiro A."/>
            <person name="Gervers K.A."/>
            <person name="Hundley H."/>
            <person name="Kuo A."/>
            <person name="LaButti K."/>
            <person name="Lang B.F."/>
            <person name="Lipzen A."/>
            <person name="O'Donnell K."/>
            <person name="Pangilinan J."/>
            <person name="Reynolds N."/>
            <person name="Sandor L."/>
            <person name="Smith M.W."/>
            <person name="Tsang A."/>
            <person name="Grigoriev I.V."/>
            <person name="Stajich J.E."/>
            <person name="Spatafora J.W."/>
        </authorList>
    </citation>
    <scope>NUCLEOTIDE SEQUENCE</scope>
    <source>
        <strain evidence="3">RSA 2281</strain>
    </source>
</reference>
<feature type="compositionally biased region" description="Basic and acidic residues" evidence="1">
    <location>
        <begin position="248"/>
        <end position="263"/>
    </location>
</feature>
<feature type="compositionally biased region" description="Polar residues" evidence="1">
    <location>
        <begin position="152"/>
        <end position="163"/>
    </location>
</feature>
<evidence type="ECO:0000256" key="2">
    <source>
        <dbReference type="SAM" id="Phobius"/>
    </source>
</evidence>
<organism evidence="3 4">
    <name type="scientific">Phascolomyces articulosus</name>
    <dbReference type="NCBI Taxonomy" id="60185"/>
    <lineage>
        <taxon>Eukaryota</taxon>
        <taxon>Fungi</taxon>
        <taxon>Fungi incertae sedis</taxon>
        <taxon>Mucoromycota</taxon>
        <taxon>Mucoromycotina</taxon>
        <taxon>Mucoromycetes</taxon>
        <taxon>Mucorales</taxon>
        <taxon>Lichtheimiaceae</taxon>
        <taxon>Phascolomyces</taxon>
    </lineage>
</organism>
<feature type="region of interest" description="Disordered" evidence="1">
    <location>
        <begin position="42"/>
        <end position="82"/>
    </location>
</feature>
<feature type="compositionally biased region" description="Basic residues" evidence="1">
    <location>
        <begin position="234"/>
        <end position="247"/>
    </location>
</feature>
<dbReference type="EMBL" id="JAIXMP010000001">
    <property type="protein sequence ID" value="KAI9278273.1"/>
    <property type="molecule type" value="Genomic_DNA"/>
</dbReference>
<dbReference type="AlphaFoldDB" id="A0AAD5KBJ6"/>
<keyword evidence="2" id="KW-1133">Transmembrane helix</keyword>
<proteinExistence type="predicted"/>
<keyword evidence="4" id="KW-1185">Reference proteome</keyword>